<evidence type="ECO:0000256" key="14">
    <source>
        <dbReference type="PIRSR" id="PIRSR001365-1"/>
    </source>
</evidence>
<dbReference type="GO" id="GO:0008840">
    <property type="term" value="F:4-hydroxy-tetrahydrodipicolinate synthase activity"/>
    <property type="evidence" value="ECO:0007669"/>
    <property type="project" value="UniProtKB-UniRule"/>
</dbReference>
<comment type="pathway">
    <text evidence="2 12">Amino-acid biosynthesis; L-lysine biosynthesis via DAP pathway; (S)-tetrahydrodipicolinate from L-aspartate: step 3/4.</text>
</comment>
<dbReference type="GO" id="GO:0009089">
    <property type="term" value="P:lysine biosynthetic process via diaminopimelate"/>
    <property type="evidence" value="ECO:0007669"/>
    <property type="project" value="UniProtKB-UniRule"/>
</dbReference>
<evidence type="ECO:0000313" key="17">
    <source>
        <dbReference type="Proteomes" id="UP000076927"/>
    </source>
</evidence>
<feature type="binding site" evidence="12 15">
    <location>
        <position position="47"/>
    </location>
    <ligand>
        <name>pyruvate</name>
        <dbReference type="ChEBI" id="CHEBI:15361"/>
    </ligand>
</feature>
<keyword evidence="5 12" id="KW-0963">Cytoplasm</keyword>
<evidence type="ECO:0000256" key="5">
    <source>
        <dbReference type="ARBA" id="ARBA00022490"/>
    </source>
</evidence>
<dbReference type="InterPro" id="IPR002220">
    <property type="entry name" value="DapA-like"/>
</dbReference>
<dbReference type="HAMAP" id="MF_00418">
    <property type="entry name" value="DapA"/>
    <property type="match status" value="1"/>
</dbReference>
<keyword evidence="6 12" id="KW-0028">Amino-acid biosynthesis</keyword>
<dbReference type="CDD" id="cd00950">
    <property type="entry name" value="DHDPS"/>
    <property type="match status" value="1"/>
</dbReference>
<name>A0A172TKN8_9BACL</name>
<keyword evidence="9 12" id="KW-0456">Lyase</keyword>
<evidence type="ECO:0000256" key="12">
    <source>
        <dbReference type="HAMAP-Rule" id="MF_00418"/>
    </source>
</evidence>
<evidence type="ECO:0000256" key="9">
    <source>
        <dbReference type="ARBA" id="ARBA00023239"/>
    </source>
</evidence>
<dbReference type="Gene3D" id="3.20.20.70">
    <property type="entry name" value="Aldolase class I"/>
    <property type="match status" value="1"/>
</dbReference>
<comment type="catalytic activity">
    <reaction evidence="11 12">
        <text>L-aspartate 4-semialdehyde + pyruvate = (2S,4S)-4-hydroxy-2,3,4,5-tetrahydrodipicolinate + H2O + H(+)</text>
        <dbReference type="Rhea" id="RHEA:34171"/>
        <dbReference type="ChEBI" id="CHEBI:15361"/>
        <dbReference type="ChEBI" id="CHEBI:15377"/>
        <dbReference type="ChEBI" id="CHEBI:15378"/>
        <dbReference type="ChEBI" id="CHEBI:67139"/>
        <dbReference type="ChEBI" id="CHEBI:537519"/>
        <dbReference type="EC" id="4.3.3.7"/>
    </reaction>
</comment>
<dbReference type="STRING" id="1178515.SY83_16325"/>
<proteinExistence type="inferred from homology"/>
<evidence type="ECO:0000313" key="16">
    <source>
        <dbReference type="EMBL" id="ANE47590.1"/>
    </source>
</evidence>
<feature type="active site" description="Proton donor/acceptor" evidence="12 14">
    <location>
        <position position="135"/>
    </location>
</feature>
<evidence type="ECO:0000256" key="8">
    <source>
        <dbReference type="ARBA" id="ARBA00023154"/>
    </source>
</evidence>
<dbReference type="SMART" id="SM01130">
    <property type="entry name" value="DHDPS"/>
    <property type="match status" value="1"/>
</dbReference>
<evidence type="ECO:0000256" key="7">
    <source>
        <dbReference type="ARBA" id="ARBA00022915"/>
    </source>
</evidence>
<evidence type="ECO:0000256" key="10">
    <source>
        <dbReference type="ARBA" id="ARBA00023270"/>
    </source>
</evidence>
<evidence type="ECO:0000256" key="2">
    <source>
        <dbReference type="ARBA" id="ARBA00005120"/>
    </source>
</evidence>
<dbReference type="GO" id="GO:0005829">
    <property type="term" value="C:cytosol"/>
    <property type="evidence" value="ECO:0007669"/>
    <property type="project" value="TreeGrafter"/>
</dbReference>
<dbReference type="PIRSF" id="PIRSF001365">
    <property type="entry name" value="DHDPS"/>
    <property type="match status" value="1"/>
</dbReference>
<dbReference type="KEGG" id="pswu:SY83_16325"/>
<dbReference type="NCBIfam" id="TIGR00674">
    <property type="entry name" value="dapA"/>
    <property type="match status" value="1"/>
</dbReference>
<comment type="subcellular location">
    <subcellularLocation>
        <location evidence="12">Cytoplasm</location>
    </subcellularLocation>
</comment>
<keyword evidence="8 12" id="KW-0457">Lysine biosynthesis</keyword>
<dbReference type="EC" id="4.3.3.7" evidence="4 12"/>
<dbReference type="PATRIC" id="fig|1178515.4.peg.3282"/>
<dbReference type="RefSeq" id="WP_068608436.1">
    <property type="nucleotide sequence ID" value="NZ_CP011388.1"/>
</dbReference>
<evidence type="ECO:0000256" key="1">
    <source>
        <dbReference type="ARBA" id="ARBA00003294"/>
    </source>
</evidence>
<dbReference type="SUPFAM" id="SSF51569">
    <property type="entry name" value="Aldolase"/>
    <property type="match status" value="1"/>
</dbReference>
<dbReference type="EMBL" id="CP011388">
    <property type="protein sequence ID" value="ANE47590.1"/>
    <property type="molecule type" value="Genomic_DNA"/>
</dbReference>
<reference evidence="16 17" key="1">
    <citation type="submission" date="2015-01" db="EMBL/GenBank/DDBJ databases">
        <title>Paenibacillus swuensis/DY6/whole genome sequencing.</title>
        <authorList>
            <person name="Kim M.K."/>
            <person name="Srinivasan S."/>
            <person name="Lee J.-J."/>
        </authorList>
    </citation>
    <scope>NUCLEOTIDE SEQUENCE [LARGE SCALE GENOMIC DNA]</scope>
    <source>
        <strain evidence="16 17">DY6</strain>
    </source>
</reference>
<dbReference type="Pfam" id="PF00701">
    <property type="entry name" value="DHDPS"/>
    <property type="match status" value="1"/>
</dbReference>
<dbReference type="UniPathway" id="UPA00034">
    <property type="reaction ID" value="UER00017"/>
</dbReference>
<feature type="site" description="Part of a proton relay during catalysis" evidence="12">
    <location>
        <position position="109"/>
    </location>
</feature>
<evidence type="ECO:0000256" key="6">
    <source>
        <dbReference type="ARBA" id="ARBA00022605"/>
    </source>
</evidence>
<evidence type="ECO:0000256" key="4">
    <source>
        <dbReference type="ARBA" id="ARBA00012086"/>
    </source>
</evidence>
<evidence type="ECO:0000256" key="11">
    <source>
        <dbReference type="ARBA" id="ARBA00047836"/>
    </source>
</evidence>
<dbReference type="InterPro" id="IPR013785">
    <property type="entry name" value="Aldolase_TIM"/>
</dbReference>
<dbReference type="PROSITE" id="PS00665">
    <property type="entry name" value="DHDPS_1"/>
    <property type="match status" value="1"/>
</dbReference>
<evidence type="ECO:0000256" key="3">
    <source>
        <dbReference type="ARBA" id="ARBA00007592"/>
    </source>
</evidence>
<comment type="caution">
    <text evidence="12">Was originally thought to be a dihydrodipicolinate synthase (DHDPS), catalyzing the condensation of (S)-aspartate-beta-semialdehyde [(S)-ASA] and pyruvate to dihydrodipicolinate (DHDP). However, it was shown in E.coli that the product of the enzymatic reaction is not dihydrodipicolinate but in fact (4S)-4-hydroxy-2,3,4,5-tetrahydro-(2S)-dipicolinic acid (HTPA), and that the consecutive dehydration reaction leading to DHDP is not spontaneous but catalyzed by DapB.</text>
</comment>
<dbReference type="OrthoDB" id="9782828at2"/>
<dbReference type="AlphaFoldDB" id="A0A172TKN8"/>
<evidence type="ECO:0000256" key="15">
    <source>
        <dbReference type="PIRSR" id="PIRSR001365-2"/>
    </source>
</evidence>
<feature type="active site" description="Schiff-base intermediate with substrate" evidence="12 14">
    <location>
        <position position="163"/>
    </location>
</feature>
<dbReference type="PRINTS" id="PR00146">
    <property type="entry name" value="DHPICSNTHASE"/>
</dbReference>
<dbReference type="GO" id="GO:0019877">
    <property type="term" value="P:diaminopimelate biosynthetic process"/>
    <property type="evidence" value="ECO:0007669"/>
    <property type="project" value="UniProtKB-UniRule"/>
</dbReference>
<feature type="site" description="Part of a proton relay during catalysis" evidence="12">
    <location>
        <position position="46"/>
    </location>
</feature>
<dbReference type="InterPro" id="IPR005263">
    <property type="entry name" value="DapA"/>
</dbReference>
<evidence type="ECO:0000256" key="13">
    <source>
        <dbReference type="PIRNR" id="PIRNR001365"/>
    </source>
</evidence>
<dbReference type="Proteomes" id="UP000076927">
    <property type="component" value="Chromosome"/>
</dbReference>
<comment type="function">
    <text evidence="1 12">Catalyzes the condensation of (S)-aspartate-beta-semialdehyde [(S)-ASA] and pyruvate to 4-hydroxy-tetrahydrodipicolinate (HTPA).</text>
</comment>
<comment type="subunit">
    <text evidence="12">Homotetramer; dimer of dimers.</text>
</comment>
<dbReference type="InterPro" id="IPR020624">
    <property type="entry name" value="Schiff_base-form_aldolases_CS"/>
</dbReference>
<keyword evidence="10 12" id="KW-0704">Schiff base</keyword>
<organism evidence="16 17">
    <name type="scientific">Paenibacillus swuensis</name>
    <dbReference type="NCBI Taxonomy" id="1178515"/>
    <lineage>
        <taxon>Bacteria</taxon>
        <taxon>Bacillati</taxon>
        <taxon>Bacillota</taxon>
        <taxon>Bacilli</taxon>
        <taxon>Bacillales</taxon>
        <taxon>Paenibacillaceae</taxon>
        <taxon>Paenibacillus</taxon>
    </lineage>
</organism>
<dbReference type="PANTHER" id="PTHR12128:SF66">
    <property type="entry name" value="4-HYDROXY-2-OXOGLUTARATE ALDOLASE, MITOCHONDRIAL"/>
    <property type="match status" value="1"/>
</dbReference>
<dbReference type="PANTHER" id="PTHR12128">
    <property type="entry name" value="DIHYDRODIPICOLINATE SYNTHASE"/>
    <property type="match status" value="1"/>
</dbReference>
<feature type="binding site" evidence="12 15">
    <location>
        <position position="205"/>
    </location>
    <ligand>
        <name>pyruvate</name>
        <dbReference type="ChEBI" id="CHEBI:15361"/>
    </ligand>
</feature>
<protein>
    <recommendedName>
        <fullName evidence="4 12">4-hydroxy-tetrahydrodipicolinate synthase</fullName>
        <shortName evidence="12">HTPA synthase</shortName>
        <ecNumber evidence="4 12">4.3.3.7</ecNumber>
    </recommendedName>
</protein>
<gene>
    <name evidence="12" type="primary">dapA</name>
    <name evidence="16" type="ORF">SY83_16325</name>
</gene>
<keyword evidence="7 12" id="KW-0220">Diaminopimelate biosynthesis</keyword>
<keyword evidence="17" id="KW-1185">Reference proteome</keyword>
<accession>A0A172TKN8</accession>
<sequence length="287" mass="31568">MDFGRLITAMVTPFDTDLQIQWSEVGRLIDYLIDEQKNDSIIISGTTGESPTLSEEEKLQLFEYAVKHANGRAKIIAGTGSNDTAHTISLTQKAEKSGVDGILLVMPYYNRPSQEGLYQHCKAVAESTKLPIMLYNVPTRAGVNLLPETTARLSLLPNVHSTKEAISDMEQITKLFTLVDDDFIVYCGDDSQTLPMLALGAYGVVSVASHVVGNSIKEMIHEHLQGNHGEAAKIHRKLFPVFKGIFTFPSPAPIKEALRLHGMETGGVRLPLLNATEDEAKFIKSLF</sequence>
<comment type="similarity">
    <text evidence="3 12 13">Belongs to the DapA family.</text>
</comment>